<protein>
    <submittedName>
        <fullName evidence="2">Uncharacterized protein</fullName>
    </submittedName>
</protein>
<comment type="caution">
    <text evidence="2">The sequence shown here is derived from an EMBL/GenBank/DDBJ whole genome shotgun (WGS) entry which is preliminary data.</text>
</comment>
<feature type="compositionally biased region" description="Acidic residues" evidence="1">
    <location>
        <begin position="67"/>
        <end position="76"/>
    </location>
</feature>
<sequence>MKRSLKFKRAIDTIYVPNKEILKDLHRKSKQKITYFSTPQSPQPSTSSAKPELYEPQPSSSAHLETEADDPDDPSA</sequence>
<accession>A0A8J5THH6</accession>
<dbReference type="EMBL" id="JAHLQT010007588">
    <property type="protein sequence ID" value="KAG7174480.1"/>
    <property type="molecule type" value="Genomic_DNA"/>
</dbReference>
<dbReference type="Proteomes" id="UP000747542">
    <property type="component" value="Unassembled WGS sequence"/>
</dbReference>
<gene>
    <name evidence="2" type="ORF">Hamer_G016369</name>
</gene>
<evidence type="ECO:0000313" key="3">
    <source>
        <dbReference type="Proteomes" id="UP000747542"/>
    </source>
</evidence>
<evidence type="ECO:0000256" key="1">
    <source>
        <dbReference type="SAM" id="MobiDB-lite"/>
    </source>
</evidence>
<feature type="region of interest" description="Disordered" evidence="1">
    <location>
        <begin position="32"/>
        <end position="76"/>
    </location>
</feature>
<name>A0A8J5THH6_HOMAM</name>
<dbReference type="AlphaFoldDB" id="A0A8J5THH6"/>
<feature type="compositionally biased region" description="Low complexity" evidence="1">
    <location>
        <begin position="37"/>
        <end position="48"/>
    </location>
</feature>
<proteinExistence type="predicted"/>
<organism evidence="2 3">
    <name type="scientific">Homarus americanus</name>
    <name type="common">American lobster</name>
    <dbReference type="NCBI Taxonomy" id="6706"/>
    <lineage>
        <taxon>Eukaryota</taxon>
        <taxon>Metazoa</taxon>
        <taxon>Ecdysozoa</taxon>
        <taxon>Arthropoda</taxon>
        <taxon>Crustacea</taxon>
        <taxon>Multicrustacea</taxon>
        <taxon>Malacostraca</taxon>
        <taxon>Eumalacostraca</taxon>
        <taxon>Eucarida</taxon>
        <taxon>Decapoda</taxon>
        <taxon>Pleocyemata</taxon>
        <taxon>Astacidea</taxon>
        <taxon>Nephropoidea</taxon>
        <taxon>Nephropidae</taxon>
        <taxon>Homarus</taxon>
    </lineage>
</organism>
<reference evidence="2" key="1">
    <citation type="journal article" date="2021" name="Sci. Adv.">
        <title>The American lobster genome reveals insights on longevity, neural, and immune adaptations.</title>
        <authorList>
            <person name="Polinski J.M."/>
            <person name="Zimin A.V."/>
            <person name="Clark K.F."/>
            <person name="Kohn A.B."/>
            <person name="Sadowski N."/>
            <person name="Timp W."/>
            <person name="Ptitsyn A."/>
            <person name="Khanna P."/>
            <person name="Romanova D.Y."/>
            <person name="Williams P."/>
            <person name="Greenwood S.J."/>
            <person name="Moroz L.L."/>
            <person name="Walt D.R."/>
            <person name="Bodnar A.G."/>
        </authorList>
    </citation>
    <scope>NUCLEOTIDE SEQUENCE</scope>
    <source>
        <strain evidence="2">GMGI-L3</strain>
    </source>
</reference>
<keyword evidence="3" id="KW-1185">Reference proteome</keyword>
<evidence type="ECO:0000313" key="2">
    <source>
        <dbReference type="EMBL" id="KAG7174480.1"/>
    </source>
</evidence>